<dbReference type="SUPFAM" id="SSF161098">
    <property type="entry name" value="MetI-like"/>
    <property type="match status" value="1"/>
</dbReference>
<keyword evidence="2 7" id="KW-0813">Transport</keyword>
<keyword evidence="3" id="KW-1003">Cell membrane</keyword>
<dbReference type="Pfam" id="PF12911">
    <property type="entry name" value="OppC_N"/>
    <property type="match status" value="1"/>
</dbReference>
<accession>A0ABW0BEH9</accession>
<name>A0ABW0BEH9_9ACTN</name>
<evidence type="ECO:0000256" key="3">
    <source>
        <dbReference type="ARBA" id="ARBA00022475"/>
    </source>
</evidence>
<dbReference type="Proteomes" id="UP001596087">
    <property type="component" value="Unassembled WGS sequence"/>
</dbReference>
<evidence type="ECO:0000256" key="2">
    <source>
        <dbReference type="ARBA" id="ARBA00022448"/>
    </source>
</evidence>
<feature type="transmembrane region" description="Helical" evidence="7">
    <location>
        <begin position="169"/>
        <end position="189"/>
    </location>
</feature>
<dbReference type="PANTHER" id="PTHR43386:SF1">
    <property type="entry name" value="D,D-DIPEPTIDE TRANSPORT SYSTEM PERMEASE PROTEIN DDPC-RELATED"/>
    <property type="match status" value="1"/>
</dbReference>
<dbReference type="RefSeq" id="WP_378586231.1">
    <property type="nucleotide sequence ID" value="NZ_JBHSKD010000002.1"/>
</dbReference>
<dbReference type="InterPro" id="IPR050366">
    <property type="entry name" value="BP-dependent_transpt_permease"/>
</dbReference>
<dbReference type="PANTHER" id="PTHR43386">
    <property type="entry name" value="OLIGOPEPTIDE TRANSPORT SYSTEM PERMEASE PROTEIN APPC"/>
    <property type="match status" value="1"/>
</dbReference>
<evidence type="ECO:0000259" key="9">
    <source>
        <dbReference type="PROSITE" id="PS50928"/>
    </source>
</evidence>
<dbReference type="EMBL" id="JBHSKD010000002">
    <property type="protein sequence ID" value="MFC5175452.1"/>
    <property type="molecule type" value="Genomic_DNA"/>
</dbReference>
<comment type="caution">
    <text evidence="10">The sequence shown here is derived from an EMBL/GenBank/DDBJ whole genome shotgun (WGS) entry which is preliminary data.</text>
</comment>
<evidence type="ECO:0000256" key="8">
    <source>
        <dbReference type="SAM" id="MobiDB-lite"/>
    </source>
</evidence>
<proteinExistence type="inferred from homology"/>
<evidence type="ECO:0000313" key="11">
    <source>
        <dbReference type="Proteomes" id="UP001596087"/>
    </source>
</evidence>
<feature type="domain" description="ABC transmembrane type-1" evidence="9">
    <location>
        <begin position="107"/>
        <end position="298"/>
    </location>
</feature>
<feature type="region of interest" description="Disordered" evidence="8">
    <location>
        <begin position="1"/>
        <end position="24"/>
    </location>
</feature>
<sequence>MSAPAMDGPTADAPKRRVSPRQLARRRRAASLRRNWAEFRTHRSGVVGLVVLGAIIAIALLAPLIAPAEGLEVTKATGGVLEPPSWEYPLGTDENGRSILTLLIWGARVSLLVGIVATVISMVIGTLVGIMSGFFEGWPARLLFRLTEWFLVLPFLLLAIVVASVLPRSLFNIALVIGVTSWAGTALLIRSQTLSIKERPYLERARALGAGRWHQMTRHVLPNVMPMVFANTTLTVAIAILAETTLSFLGLGDPTAVSWGSMLQSAFDVGAMTTGAWWYIVPPGLCVLTVVLSFTLVGQALEEIFNPRLKKR</sequence>
<dbReference type="Gene3D" id="1.10.3720.10">
    <property type="entry name" value="MetI-like"/>
    <property type="match status" value="1"/>
</dbReference>
<evidence type="ECO:0000313" key="10">
    <source>
        <dbReference type="EMBL" id="MFC5175452.1"/>
    </source>
</evidence>
<evidence type="ECO:0000256" key="5">
    <source>
        <dbReference type="ARBA" id="ARBA00022989"/>
    </source>
</evidence>
<evidence type="ECO:0000256" key="7">
    <source>
        <dbReference type="RuleBase" id="RU363032"/>
    </source>
</evidence>
<keyword evidence="6 7" id="KW-0472">Membrane</keyword>
<dbReference type="CDD" id="cd06261">
    <property type="entry name" value="TM_PBP2"/>
    <property type="match status" value="1"/>
</dbReference>
<feature type="transmembrane region" description="Helical" evidence="7">
    <location>
        <begin position="276"/>
        <end position="301"/>
    </location>
</feature>
<organism evidence="10 11">
    <name type="scientific">Nocardioides taihuensis</name>
    <dbReference type="NCBI Taxonomy" id="1835606"/>
    <lineage>
        <taxon>Bacteria</taxon>
        <taxon>Bacillati</taxon>
        <taxon>Actinomycetota</taxon>
        <taxon>Actinomycetes</taxon>
        <taxon>Propionibacteriales</taxon>
        <taxon>Nocardioidaceae</taxon>
        <taxon>Nocardioides</taxon>
    </lineage>
</organism>
<keyword evidence="11" id="KW-1185">Reference proteome</keyword>
<comment type="subcellular location">
    <subcellularLocation>
        <location evidence="1 7">Cell membrane</location>
        <topology evidence="1 7">Multi-pass membrane protein</topology>
    </subcellularLocation>
</comment>
<dbReference type="PROSITE" id="PS50928">
    <property type="entry name" value="ABC_TM1"/>
    <property type="match status" value="1"/>
</dbReference>
<dbReference type="InterPro" id="IPR035906">
    <property type="entry name" value="MetI-like_sf"/>
</dbReference>
<evidence type="ECO:0000256" key="6">
    <source>
        <dbReference type="ARBA" id="ARBA00023136"/>
    </source>
</evidence>
<protein>
    <submittedName>
        <fullName evidence="10">ABC transporter permease</fullName>
    </submittedName>
</protein>
<dbReference type="InterPro" id="IPR025966">
    <property type="entry name" value="OppC_N"/>
</dbReference>
<keyword evidence="5 7" id="KW-1133">Transmembrane helix</keyword>
<evidence type="ECO:0000256" key="4">
    <source>
        <dbReference type="ARBA" id="ARBA00022692"/>
    </source>
</evidence>
<comment type="similarity">
    <text evidence="7">Belongs to the binding-protein-dependent transport system permease family.</text>
</comment>
<keyword evidence="4 7" id="KW-0812">Transmembrane</keyword>
<evidence type="ECO:0000256" key="1">
    <source>
        <dbReference type="ARBA" id="ARBA00004651"/>
    </source>
</evidence>
<feature type="transmembrane region" description="Helical" evidence="7">
    <location>
        <begin position="46"/>
        <end position="66"/>
    </location>
</feature>
<gene>
    <name evidence="10" type="ORF">ACFPGP_02130</name>
</gene>
<dbReference type="Pfam" id="PF00528">
    <property type="entry name" value="BPD_transp_1"/>
    <property type="match status" value="1"/>
</dbReference>
<reference evidence="11" key="1">
    <citation type="journal article" date="2019" name="Int. J. Syst. Evol. Microbiol.">
        <title>The Global Catalogue of Microorganisms (GCM) 10K type strain sequencing project: providing services to taxonomists for standard genome sequencing and annotation.</title>
        <authorList>
            <consortium name="The Broad Institute Genomics Platform"/>
            <consortium name="The Broad Institute Genome Sequencing Center for Infectious Disease"/>
            <person name="Wu L."/>
            <person name="Ma J."/>
        </authorList>
    </citation>
    <scope>NUCLEOTIDE SEQUENCE [LARGE SCALE GENOMIC DNA]</scope>
    <source>
        <strain evidence="11">DFY41</strain>
    </source>
</reference>
<feature type="transmembrane region" description="Helical" evidence="7">
    <location>
        <begin position="220"/>
        <end position="242"/>
    </location>
</feature>
<feature type="transmembrane region" description="Helical" evidence="7">
    <location>
        <begin position="102"/>
        <end position="130"/>
    </location>
</feature>
<feature type="transmembrane region" description="Helical" evidence="7">
    <location>
        <begin position="142"/>
        <end position="163"/>
    </location>
</feature>
<dbReference type="InterPro" id="IPR000515">
    <property type="entry name" value="MetI-like"/>
</dbReference>